<proteinExistence type="predicted"/>
<dbReference type="Pfam" id="PF00037">
    <property type="entry name" value="Fer4"/>
    <property type="match status" value="1"/>
</dbReference>
<reference evidence="7" key="1">
    <citation type="journal article" date="2019" name="Int. J. Syst. Evol. Microbiol.">
        <title>The Global Catalogue of Microorganisms (GCM) 10K type strain sequencing project: providing services to taxonomists for standard genome sequencing and annotation.</title>
        <authorList>
            <consortium name="The Broad Institute Genomics Platform"/>
            <consortium name="The Broad Institute Genome Sequencing Center for Infectious Disease"/>
            <person name="Wu L."/>
            <person name="Ma J."/>
        </authorList>
    </citation>
    <scope>NUCLEOTIDE SEQUENCE [LARGE SCALE GENOMIC DNA]</scope>
    <source>
        <strain evidence="7">JCM 16925</strain>
    </source>
</reference>
<comment type="caution">
    <text evidence="6">The sequence shown here is derived from an EMBL/GenBank/DDBJ whole genome shotgun (WGS) entry which is preliminary data.</text>
</comment>
<organism evidence="6 7">
    <name type="scientific">Streptomyces shaanxiensis</name>
    <dbReference type="NCBI Taxonomy" id="653357"/>
    <lineage>
        <taxon>Bacteria</taxon>
        <taxon>Bacillati</taxon>
        <taxon>Actinomycetota</taxon>
        <taxon>Actinomycetes</taxon>
        <taxon>Kitasatosporales</taxon>
        <taxon>Streptomycetaceae</taxon>
        <taxon>Streptomyces</taxon>
    </lineage>
</organism>
<evidence type="ECO:0000259" key="5">
    <source>
        <dbReference type="PROSITE" id="PS51379"/>
    </source>
</evidence>
<feature type="region of interest" description="Disordered" evidence="4">
    <location>
        <begin position="576"/>
        <end position="604"/>
    </location>
</feature>
<evidence type="ECO:0000256" key="4">
    <source>
        <dbReference type="SAM" id="MobiDB-lite"/>
    </source>
</evidence>
<evidence type="ECO:0000256" key="1">
    <source>
        <dbReference type="ARBA" id="ARBA00022723"/>
    </source>
</evidence>
<dbReference type="PANTHER" id="PTHR42827:SF1">
    <property type="entry name" value="IRON-SULFUR CLUSTER-BINDING PROTEIN"/>
    <property type="match status" value="1"/>
</dbReference>
<dbReference type="SUPFAM" id="SSF46689">
    <property type="entry name" value="Homeodomain-like"/>
    <property type="match status" value="1"/>
</dbReference>
<accession>A0ABP7UCE6</accession>
<dbReference type="Gene3D" id="3.30.70.20">
    <property type="match status" value="1"/>
</dbReference>
<dbReference type="InterPro" id="IPR036271">
    <property type="entry name" value="Tet_transcr_reg_TetR-rel_C_sf"/>
</dbReference>
<protein>
    <recommendedName>
        <fullName evidence="5">4Fe-4S ferredoxin-type domain-containing protein</fullName>
    </recommendedName>
</protein>
<dbReference type="EMBL" id="BAAAZY010000003">
    <property type="protein sequence ID" value="GAA4040264.1"/>
    <property type="molecule type" value="Genomic_DNA"/>
</dbReference>
<dbReference type="PANTHER" id="PTHR42827">
    <property type="entry name" value="IRON-SULFUR CLUSTER-BINDING PROTEIN-RELATED"/>
    <property type="match status" value="1"/>
</dbReference>
<keyword evidence="1" id="KW-0479">Metal-binding</keyword>
<gene>
    <name evidence="6" type="ORF">GCM10022233_06080</name>
</gene>
<dbReference type="InterPro" id="IPR017900">
    <property type="entry name" value="4Fe4S_Fe_S_CS"/>
</dbReference>
<dbReference type="SUPFAM" id="SSF48498">
    <property type="entry name" value="Tetracyclin repressor-like, C-terminal domain"/>
    <property type="match status" value="1"/>
</dbReference>
<evidence type="ECO:0000313" key="7">
    <source>
        <dbReference type="Proteomes" id="UP001499984"/>
    </source>
</evidence>
<evidence type="ECO:0000256" key="2">
    <source>
        <dbReference type="ARBA" id="ARBA00023004"/>
    </source>
</evidence>
<dbReference type="Gene3D" id="1.10.357.10">
    <property type="entry name" value="Tetracycline Repressor, domain 2"/>
    <property type="match status" value="1"/>
</dbReference>
<dbReference type="InterPro" id="IPR017896">
    <property type="entry name" value="4Fe4S_Fe-S-bd"/>
</dbReference>
<sequence length="604" mass="65186">MGADNRDHAINLDALCKAAGVSKRSMYQLFESKGELWAVSLEERASACVATLLPEADDNRSSGERIMHVFDQLASQAGAPDFQGCRYLAVQIELKDQSHPASRVAHRVKENLTAFFRAEAEQGGASGPNLLARQLILVFDGASARAGIKADTPTGLIAPTVQPARTNSRGGALIAWRSTPTSARNVIDRPKGASPLGLASRNRSVYGGETVRFLAVKASLEPESPGVRMTAARDAEGQRATPAPRLPAKLAAHPSVQAVLARRRADDAVNPPAVIDADWLRELCLAAGADDAAAVGLDHPDLVDEREYVQSALPGTRTLIAMAVRMNRDNCRSPARSVANQEFHQTDEQANHAARTVTQALQDAGYRALNPSVGFPQEMDRFPSERIWVVAHKTVAVAAGLGVMGLHRNVIHPKFGSFVLLVTVLVDAEVSAYGQALDYNPCIDCKLCVAACPVGAIAKDGAFDALACTSHNYREFMSGFTDWAQTVADSEDAADYRSRVTDSESASMWQSLSSPPGYKSGYCLAVCPAGEDVLGPYLDDRKTFMDTVLRPLQDKKETLYVLPGSHAQEYARRRFPHKPVKEVTGGWQSPAKRSTSPDRETRTS</sequence>
<dbReference type="PROSITE" id="PS51379">
    <property type="entry name" value="4FE4S_FER_2"/>
    <property type="match status" value="1"/>
</dbReference>
<evidence type="ECO:0000313" key="6">
    <source>
        <dbReference type="EMBL" id="GAA4040264.1"/>
    </source>
</evidence>
<name>A0ABP7UCE6_9ACTN</name>
<keyword evidence="2" id="KW-0408">Iron</keyword>
<keyword evidence="7" id="KW-1185">Reference proteome</keyword>
<dbReference type="PROSITE" id="PS00198">
    <property type="entry name" value="4FE4S_FER_1"/>
    <property type="match status" value="1"/>
</dbReference>
<feature type="compositionally biased region" description="Basic and acidic residues" evidence="4">
    <location>
        <begin position="595"/>
        <end position="604"/>
    </location>
</feature>
<keyword evidence="3" id="KW-0411">Iron-sulfur</keyword>
<evidence type="ECO:0000256" key="3">
    <source>
        <dbReference type="ARBA" id="ARBA00023014"/>
    </source>
</evidence>
<dbReference type="Proteomes" id="UP001499984">
    <property type="component" value="Unassembled WGS sequence"/>
</dbReference>
<feature type="domain" description="4Fe-4S ferredoxin-type" evidence="5">
    <location>
        <begin position="433"/>
        <end position="462"/>
    </location>
</feature>
<dbReference type="SUPFAM" id="SSF46548">
    <property type="entry name" value="alpha-helical ferredoxin"/>
    <property type="match status" value="1"/>
</dbReference>
<dbReference type="InterPro" id="IPR009057">
    <property type="entry name" value="Homeodomain-like_sf"/>
</dbReference>